<comment type="caution">
    <text evidence="2">The sequence shown here is derived from an EMBL/GenBank/DDBJ whole genome shotgun (WGS) entry which is preliminary data.</text>
</comment>
<protein>
    <recommendedName>
        <fullName evidence="4">SbsA Ig-like domain-containing protein</fullName>
    </recommendedName>
</protein>
<evidence type="ECO:0000256" key="1">
    <source>
        <dbReference type="SAM" id="Phobius"/>
    </source>
</evidence>
<sequence length="373" mass="41631">MTGICNHRPQGFIRLYIAYSLIFFVACLPACRPAADTGLTINWKDKRATSLTIPDQPAARLPDDSLPHLLTVRLAGQQTAIAGSYERTASGIRFEPLVPFTRGQRYTVWLRNNQLYELTIPALNAADKPVLQAIYPGTDSVPANLLKIYFRFSRSMREGQSARYVALLDAAGETLPNVFLDLQPELWNADRTMLTLWLDPGRIKRDLQPNKRLGAPLNSGGQYRVVVSPNWTDALGAPLGKPTTKSLTVIQRDSLSPVVTSWSIRAPKSGTLQPLVVAFGEPLDYYLLTETLQVLRADGTAVPGTWQIGQNETQSQFTPTLGWTAGRYRLRIENRLEDLAGNNLNRPFDRDITQRRRPDDGHAYKEVAFIVSN</sequence>
<dbReference type="Proteomes" id="UP000606008">
    <property type="component" value="Unassembled WGS sequence"/>
</dbReference>
<dbReference type="EMBL" id="WAEL01000007">
    <property type="protein sequence ID" value="NID12154.1"/>
    <property type="molecule type" value="Genomic_DNA"/>
</dbReference>
<keyword evidence="1" id="KW-0812">Transmembrane</keyword>
<reference evidence="3" key="2">
    <citation type="submission" date="2023-07" db="EMBL/GenBank/DDBJ databases">
        <authorList>
            <person name="Jung D.-H."/>
        </authorList>
    </citation>
    <scope>NUCLEOTIDE SEQUENCE [LARGE SCALE GENOMIC DNA]</scope>
    <source>
        <strain evidence="3">JA-25</strain>
    </source>
</reference>
<reference evidence="3" key="1">
    <citation type="submission" date="2019-09" db="EMBL/GenBank/DDBJ databases">
        <authorList>
            <person name="Jung D.-H."/>
        </authorList>
    </citation>
    <scope>NUCLEOTIDE SEQUENCE [LARGE SCALE GENOMIC DNA]</scope>
    <source>
        <strain evidence="3">JA-25</strain>
    </source>
</reference>
<gene>
    <name evidence="2" type="ORF">F7231_18420</name>
</gene>
<keyword evidence="1" id="KW-1133">Transmembrane helix</keyword>
<evidence type="ECO:0000313" key="3">
    <source>
        <dbReference type="Proteomes" id="UP000606008"/>
    </source>
</evidence>
<name>A0ABX0QIR3_9BACT</name>
<keyword evidence="1" id="KW-0472">Membrane</keyword>
<feature type="transmembrane region" description="Helical" evidence="1">
    <location>
        <begin position="12"/>
        <end position="35"/>
    </location>
</feature>
<proteinExistence type="predicted"/>
<accession>A0ABX0QIR3</accession>
<organism evidence="2 3">
    <name type="scientific">Fibrivirga algicola</name>
    <dbReference type="NCBI Taxonomy" id="2950420"/>
    <lineage>
        <taxon>Bacteria</taxon>
        <taxon>Pseudomonadati</taxon>
        <taxon>Bacteroidota</taxon>
        <taxon>Cytophagia</taxon>
        <taxon>Cytophagales</taxon>
        <taxon>Spirosomataceae</taxon>
        <taxon>Fibrivirga</taxon>
    </lineage>
</organism>
<evidence type="ECO:0008006" key="4">
    <source>
        <dbReference type="Google" id="ProtNLM"/>
    </source>
</evidence>
<evidence type="ECO:0000313" key="2">
    <source>
        <dbReference type="EMBL" id="NID12154.1"/>
    </source>
</evidence>
<keyword evidence="3" id="KW-1185">Reference proteome</keyword>